<dbReference type="HAMAP" id="MF_00135">
    <property type="entry name" value="PRAI"/>
    <property type="match status" value="1"/>
</dbReference>
<keyword evidence="8 9" id="KW-0413">Isomerase</keyword>
<evidence type="ECO:0000256" key="5">
    <source>
        <dbReference type="ARBA" id="ARBA00022605"/>
    </source>
</evidence>
<dbReference type="OrthoDB" id="9786954at2"/>
<organism evidence="11 12">
    <name type="scientific">Alkalihalobacillus trypoxylicola</name>
    <dbReference type="NCBI Taxonomy" id="519424"/>
    <lineage>
        <taxon>Bacteria</taxon>
        <taxon>Bacillati</taxon>
        <taxon>Bacillota</taxon>
        <taxon>Bacilli</taxon>
        <taxon>Bacillales</taxon>
        <taxon>Bacillaceae</taxon>
        <taxon>Alkalihalobacillus</taxon>
    </lineage>
</organism>
<dbReference type="InterPro" id="IPR013785">
    <property type="entry name" value="Aldolase_TIM"/>
</dbReference>
<dbReference type="GO" id="GO:0000162">
    <property type="term" value="P:L-tryptophan biosynthetic process"/>
    <property type="evidence" value="ECO:0007669"/>
    <property type="project" value="UniProtKB-UniRule"/>
</dbReference>
<comment type="catalytic activity">
    <reaction evidence="1 9">
        <text>N-(5-phospho-beta-D-ribosyl)anthranilate = 1-(2-carboxyphenylamino)-1-deoxy-D-ribulose 5-phosphate</text>
        <dbReference type="Rhea" id="RHEA:21540"/>
        <dbReference type="ChEBI" id="CHEBI:18277"/>
        <dbReference type="ChEBI" id="CHEBI:58613"/>
        <dbReference type="EC" id="5.3.1.24"/>
    </reaction>
</comment>
<feature type="domain" description="N-(5'phosphoribosyl) anthranilate isomerase (PRAI)" evidence="10">
    <location>
        <begin position="5"/>
        <end position="206"/>
    </location>
</feature>
<evidence type="ECO:0000313" key="12">
    <source>
        <dbReference type="Proteomes" id="UP000075806"/>
    </source>
</evidence>
<reference evidence="11" key="1">
    <citation type="submission" date="2016-02" db="EMBL/GenBank/DDBJ databases">
        <title>Genome sequence of Bacillus trypoxylicola KCTC 13244(T).</title>
        <authorList>
            <person name="Jeong H."/>
            <person name="Park S.-H."/>
            <person name="Choi S.-K."/>
        </authorList>
    </citation>
    <scope>NUCLEOTIDE SEQUENCE [LARGE SCALE GENOMIC DNA]</scope>
    <source>
        <strain evidence="11">KCTC 13244</strain>
    </source>
</reference>
<evidence type="ECO:0000256" key="9">
    <source>
        <dbReference type="HAMAP-Rule" id="MF_00135"/>
    </source>
</evidence>
<evidence type="ECO:0000256" key="8">
    <source>
        <dbReference type="ARBA" id="ARBA00023235"/>
    </source>
</evidence>
<accession>A0A162EH14</accession>
<evidence type="ECO:0000256" key="7">
    <source>
        <dbReference type="ARBA" id="ARBA00023141"/>
    </source>
</evidence>
<sequence>MALSLKICGNHSKSDVDISLRSKADYMGFVFAESKRKVTIEDVKNWLEHKRPSQKIVALFVNEKIETIKDTIKALPIDIVQCHGNESKDYITRLKNEIKLPIWKVIHANKEAVDYMASFAGLVDGYIVDCKSKNQWGGTGTSFDWSTIPLYLNEAKKQSQPLLIAGGINPDNVEGLLHYSIDGIDLSSGVEIEGKKSMALIEQLVERMNKHENNLSR</sequence>
<dbReference type="Proteomes" id="UP000075806">
    <property type="component" value="Unassembled WGS sequence"/>
</dbReference>
<dbReference type="PANTHER" id="PTHR42894:SF1">
    <property type="entry name" value="N-(5'-PHOSPHORIBOSYL)ANTHRANILATE ISOMERASE"/>
    <property type="match status" value="1"/>
</dbReference>
<protein>
    <recommendedName>
        <fullName evidence="4 9">N-(5'-phosphoribosyl)anthranilate isomerase</fullName>
        <shortName evidence="9">PRAI</shortName>
        <ecNumber evidence="3 9">5.3.1.24</ecNumber>
    </recommendedName>
</protein>
<dbReference type="RefSeq" id="WP_061948105.1">
    <property type="nucleotide sequence ID" value="NZ_LTAO01000011.1"/>
</dbReference>
<comment type="similarity">
    <text evidence="9">Belongs to the TrpF family.</text>
</comment>
<keyword evidence="5 9" id="KW-0028">Amino-acid biosynthesis</keyword>
<dbReference type="EC" id="5.3.1.24" evidence="3 9"/>
<evidence type="ECO:0000256" key="3">
    <source>
        <dbReference type="ARBA" id="ARBA00012572"/>
    </source>
</evidence>
<keyword evidence="12" id="KW-1185">Reference proteome</keyword>
<dbReference type="UniPathway" id="UPA00035">
    <property type="reaction ID" value="UER00042"/>
</dbReference>
<dbReference type="Gene3D" id="3.20.20.70">
    <property type="entry name" value="Aldolase class I"/>
    <property type="match status" value="1"/>
</dbReference>
<evidence type="ECO:0000256" key="6">
    <source>
        <dbReference type="ARBA" id="ARBA00022822"/>
    </source>
</evidence>
<dbReference type="CDD" id="cd00405">
    <property type="entry name" value="PRAI"/>
    <property type="match status" value="1"/>
</dbReference>
<name>A0A162EH14_9BACI</name>
<dbReference type="PANTHER" id="PTHR42894">
    <property type="entry name" value="N-(5'-PHOSPHORIBOSYL)ANTHRANILATE ISOMERASE"/>
    <property type="match status" value="1"/>
</dbReference>
<evidence type="ECO:0000256" key="1">
    <source>
        <dbReference type="ARBA" id="ARBA00001164"/>
    </source>
</evidence>
<dbReference type="InterPro" id="IPR044643">
    <property type="entry name" value="TrpF_fam"/>
</dbReference>
<dbReference type="SUPFAM" id="SSF51366">
    <property type="entry name" value="Ribulose-phoshate binding barrel"/>
    <property type="match status" value="1"/>
</dbReference>
<dbReference type="InterPro" id="IPR001240">
    <property type="entry name" value="PRAI_dom"/>
</dbReference>
<dbReference type="GO" id="GO:0004640">
    <property type="term" value="F:phosphoribosylanthranilate isomerase activity"/>
    <property type="evidence" value="ECO:0007669"/>
    <property type="project" value="UniProtKB-UniRule"/>
</dbReference>
<dbReference type="Pfam" id="PF00697">
    <property type="entry name" value="PRAI"/>
    <property type="match status" value="1"/>
</dbReference>
<comment type="pathway">
    <text evidence="2 9">Amino-acid biosynthesis; L-tryptophan biosynthesis; L-tryptophan from chorismate: step 3/5.</text>
</comment>
<evidence type="ECO:0000256" key="4">
    <source>
        <dbReference type="ARBA" id="ARBA00022272"/>
    </source>
</evidence>
<dbReference type="NCBIfam" id="NF002301">
    <property type="entry name" value="PRK01222.2-1"/>
    <property type="match status" value="1"/>
</dbReference>
<evidence type="ECO:0000256" key="2">
    <source>
        <dbReference type="ARBA" id="ARBA00004664"/>
    </source>
</evidence>
<dbReference type="InterPro" id="IPR011060">
    <property type="entry name" value="RibuloseP-bd_barrel"/>
</dbReference>
<evidence type="ECO:0000313" key="11">
    <source>
        <dbReference type="EMBL" id="KYG32866.1"/>
    </source>
</evidence>
<proteinExistence type="inferred from homology"/>
<comment type="caution">
    <text evidence="11">The sequence shown here is derived from an EMBL/GenBank/DDBJ whole genome shotgun (WGS) entry which is preliminary data.</text>
</comment>
<dbReference type="EMBL" id="LTAO01000011">
    <property type="protein sequence ID" value="KYG32866.1"/>
    <property type="molecule type" value="Genomic_DNA"/>
</dbReference>
<keyword evidence="7 9" id="KW-0057">Aromatic amino acid biosynthesis</keyword>
<dbReference type="AlphaFoldDB" id="A0A162EH14"/>
<keyword evidence="6 9" id="KW-0822">Tryptophan biosynthesis</keyword>
<evidence type="ECO:0000259" key="10">
    <source>
        <dbReference type="Pfam" id="PF00697"/>
    </source>
</evidence>
<dbReference type="STRING" id="519424.AZF04_18060"/>
<gene>
    <name evidence="9" type="primary">trpF</name>
    <name evidence="11" type="ORF">AZF04_18060</name>
</gene>